<keyword evidence="3" id="KW-1185">Reference proteome</keyword>
<reference evidence="2" key="1">
    <citation type="journal article" date="2023" name="Nat. Commun.">
        <title>Diploid and tetraploid genomes of Acorus and the evolution of monocots.</title>
        <authorList>
            <person name="Ma L."/>
            <person name="Liu K.W."/>
            <person name="Li Z."/>
            <person name="Hsiao Y.Y."/>
            <person name="Qi Y."/>
            <person name="Fu T."/>
            <person name="Tang G.D."/>
            <person name="Zhang D."/>
            <person name="Sun W.H."/>
            <person name="Liu D.K."/>
            <person name="Li Y."/>
            <person name="Chen G.Z."/>
            <person name="Liu X.D."/>
            <person name="Liao X.Y."/>
            <person name="Jiang Y.T."/>
            <person name="Yu X."/>
            <person name="Hao Y."/>
            <person name="Huang J."/>
            <person name="Zhao X.W."/>
            <person name="Ke S."/>
            <person name="Chen Y.Y."/>
            <person name="Wu W.L."/>
            <person name="Hsu J.L."/>
            <person name="Lin Y.F."/>
            <person name="Huang M.D."/>
            <person name="Li C.Y."/>
            <person name="Huang L."/>
            <person name="Wang Z.W."/>
            <person name="Zhao X."/>
            <person name="Zhong W.Y."/>
            <person name="Peng D.H."/>
            <person name="Ahmad S."/>
            <person name="Lan S."/>
            <person name="Zhang J.S."/>
            <person name="Tsai W.C."/>
            <person name="Van de Peer Y."/>
            <person name="Liu Z.J."/>
        </authorList>
    </citation>
    <scope>NUCLEOTIDE SEQUENCE</scope>
    <source>
        <strain evidence="2">SCP</strain>
    </source>
</reference>
<organism evidence="2 3">
    <name type="scientific">Acorus gramineus</name>
    <name type="common">Dwarf sweet flag</name>
    <dbReference type="NCBI Taxonomy" id="55184"/>
    <lineage>
        <taxon>Eukaryota</taxon>
        <taxon>Viridiplantae</taxon>
        <taxon>Streptophyta</taxon>
        <taxon>Embryophyta</taxon>
        <taxon>Tracheophyta</taxon>
        <taxon>Spermatophyta</taxon>
        <taxon>Magnoliopsida</taxon>
        <taxon>Liliopsida</taxon>
        <taxon>Acoraceae</taxon>
        <taxon>Acorus</taxon>
    </lineage>
</organism>
<dbReference type="AlphaFoldDB" id="A0AAV9A9J5"/>
<accession>A0AAV9A9J5</accession>
<proteinExistence type="predicted"/>
<evidence type="ECO:0000313" key="3">
    <source>
        <dbReference type="Proteomes" id="UP001179952"/>
    </source>
</evidence>
<evidence type="ECO:0000313" key="2">
    <source>
        <dbReference type="EMBL" id="KAK1260720.1"/>
    </source>
</evidence>
<sequence length="154" mass="17669">MSKLHDPALRRILHKVPNVLYRFAEALDDFGEKRIQNFQTRGYDDNTPIWIGYRAVCGRSIKGALSLSLSGLGWRFNGDDFGRYLEICLVEISTAISLLKCKSEEVQGIEETWKNKRKKQEKKGQSPGLKEFSNMPRLPKQNRMPTPQCTPDLL</sequence>
<protein>
    <submittedName>
        <fullName evidence="2">Uncharacterized protein</fullName>
    </submittedName>
</protein>
<gene>
    <name evidence="2" type="ORF">QJS04_geneDACA023985</name>
</gene>
<dbReference type="Proteomes" id="UP001179952">
    <property type="component" value="Unassembled WGS sequence"/>
</dbReference>
<name>A0AAV9A9J5_ACOGR</name>
<reference evidence="2" key="2">
    <citation type="submission" date="2023-06" db="EMBL/GenBank/DDBJ databases">
        <authorList>
            <person name="Ma L."/>
            <person name="Liu K.-W."/>
            <person name="Li Z."/>
            <person name="Hsiao Y.-Y."/>
            <person name="Qi Y."/>
            <person name="Fu T."/>
            <person name="Tang G."/>
            <person name="Zhang D."/>
            <person name="Sun W.-H."/>
            <person name="Liu D.-K."/>
            <person name="Li Y."/>
            <person name="Chen G.-Z."/>
            <person name="Liu X.-D."/>
            <person name="Liao X.-Y."/>
            <person name="Jiang Y.-T."/>
            <person name="Yu X."/>
            <person name="Hao Y."/>
            <person name="Huang J."/>
            <person name="Zhao X.-W."/>
            <person name="Ke S."/>
            <person name="Chen Y.-Y."/>
            <person name="Wu W.-L."/>
            <person name="Hsu J.-L."/>
            <person name="Lin Y.-F."/>
            <person name="Huang M.-D."/>
            <person name="Li C.-Y."/>
            <person name="Huang L."/>
            <person name="Wang Z.-W."/>
            <person name="Zhao X."/>
            <person name="Zhong W.-Y."/>
            <person name="Peng D.-H."/>
            <person name="Ahmad S."/>
            <person name="Lan S."/>
            <person name="Zhang J.-S."/>
            <person name="Tsai W.-C."/>
            <person name="Van De Peer Y."/>
            <person name="Liu Z.-J."/>
        </authorList>
    </citation>
    <scope>NUCLEOTIDE SEQUENCE</scope>
    <source>
        <strain evidence="2">SCP</strain>
        <tissue evidence="2">Leaves</tissue>
    </source>
</reference>
<evidence type="ECO:0000256" key="1">
    <source>
        <dbReference type="SAM" id="MobiDB-lite"/>
    </source>
</evidence>
<feature type="region of interest" description="Disordered" evidence="1">
    <location>
        <begin position="113"/>
        <end position="154"/>
    </location>
</feature>
<comment type="caution">
    <text evidence="2">The sequence shown here is derived from an EMBL/GenBank/DDBJ whole genome shotgun (WGS) entry which is preliminary data.</text>
</comment>
<dbReference type="EMBL" id="JAUJYN010000011">
    <property type="protein sequence ID" value="KAK1260720.1"/>
    <property type="molecule type" value="Genomic_DNA"/>
</dbReference>
<feature type="compositionally biased region" description="Polar residues" evidence="1">
    <location>
        <begin position="143"/>
        <end position="154"/>
    </location>
</feature>